<sequence length="132" mass="15650">MLFPLVITLLCFTVGALLLVVIFQRREYRRLRADADGIVMRYLAVAERFESLVRELTEPYGGVLYDLMEVEQLAARMKALPDREIRETAERILERLNERMRMLLKQVSDRYRLSDADRQRWLSEPEYPEVGK</sequence>
<protein>
    <submittedName>
        <fullName evidence="2">Uncharacterized protein</fullName>
    </submittedName>
</protein>
<keyword evidence="1" id="KW-0472">Membrane</keyword>
<dbReference type="OrthoDB" id="9846017at2"/>
<reference evidence="2 3" key="1">
    <citation type="submission" date="2019-11" db="EMBL/GenBank/DDBJ databases">
        <title>Escherichia alba sp. nov. isolated from the gut of plastic-eating superworms Zophobas atratus.</title>
        <authorList>
            <person name="Yang Y."/>
        </authorList>
    </citation>
    <scope>NUCLEOTIDE SEQUENCE [LARGE SCALE GENOMIC DNA]</scope>
    <source>
        <strain evidence="3">BIT-B35</strain>
    </source>
</reference>
<comment type="caution">
    <text evidence="2">The sequence shown here is derived from an EMBL/GenBank/DDBJ whole genome shotgun (WGS) entry which is preliminary data.</text>
</comment>
<evidence type="ECO:0000313" key="3">
    <source>
        <dbReference type="Proteomes" id="UP000477739"/>
    </source>
</evidence>
<proteinExistence type="predicted"/>
<keyword evidence="1" id="KW-0812">Transmembrane</keyword>
<keyword evidence="3" id="KW-1185">Reference proteome</keyword>
<evidence type="ECO:0000313" key="2">
    <source>
        <dbReference type="EMBL" id="MTH47510.1"/>
    </source>
</evidence>
<gene>
    <name evidence="2" type="ORF">GJV78_14835</name>
</gene>
<dbReference type="RefSeq" id="WP_017694228.1">
    <property type="nucleotide sequence ID" value="NZ_WMJZ01000020.1"/>
</dbReference>
<name>A0A6L6IR69_9ENTR</name>
<accession>A0A6L6IR69</accession>
<keyword evidence="1" id="KW-1133">Transmembrane helix</keyword>
<feature type="transmembrane region" description="Helical" evidence="1">
    <location>
        <begin position="6"/>
        <end position="23"/>
    </location>
</feature>
<organism evidence="2 3">
    <name type="scientific">Intestinirhabdus alba</name>
    <dbReference type="NCBI Taxonomy" id="2899544"/>
    <lineage>
        <taxon>Bacteria</taxon>
        <taxon>Pseudomonadati</taxon>
        <taxon>Pseudomonadota</taxon>
        <taxon>Gammaproteobacteria</taxon>
        <taxon>Enterobacterales</taxon>
        <taxon>Enterobacteriaceae</taxon>
        <taxon>Intestinirhabdus</taxon>
    </lineage>
</organism>
<dbReference type="Proteomes" id="UP000477739">
    <property type="component" value="Unassembled WGS sequence"/>
</dbReference>
<dbReference type="EMBL" id="WMJZ01000020">
    <property type="protein sequence ID" value="MTH47510.1"/>
    <property type="molecule type" value="Genomic_DNA"/>
</dbReference>
<dbReference type="AlphaFoldDB" id="A0A6L6IR69"/>
<evidence type="ECO:0000256" key="1">
    <source>
        <dbReference type="SAM" id="Phobius"/>
    </source>
</evidence>